<gene>
    <name evidence="7" type="ORF">OQ273_02415</name>
</gene>
<name>A0A9X3UEX7_9HYPH</name>
<evidence type="ECO:0000313" key="7">
    <source>
        <dbReference type="EMBL" id="MDA5397415.1"/>
    </source>
</evidence>
<dbReference type="Gene3D" id="3.40.50.2300">
    <property type="match status" value="2"/>
</dbReference>
<dbReference type="AlphaFoldDB" id="A0A9X3UEX7"/>
<comment type="caution">
    <text evidence="7">The sequence shown here is derived from an EMBL/GenBank/DDBJ whole genome shotgun (WGS) entry which is preliminary data.</text>
</comment>
<dbReference type="InterPro" id="IPR010982">
    <property type="entry name" value="Lambda_DNA-bd_dom_sf"/>
</dbReference>
<dbReference type="Proteomes" id="UP001151234">
    <property type="component" value="Unassembled WGS sequence"/>
</dbReference>
<dbReference type="EMBL" id="JAPJZI010000001">
    <property type="protein sequence ID" value="MDA5397415.1"/>
    <property type="molecule type" value="Genomic_DNA"/>
</dbReference>
<evidence type="ECO:0000256" key="1">
    <source>
        <dbReference type="ARBA" id="ARBA00022491"/>
    </source>
</evidence>
<dbReference type="InterPro" id="IPR028082">
    <property type="entry name" value="Peripla_BP_I"/>
</dbReference>
<dbReference type="SUPFAM" id="SSF47413">
    <property type="entry name" value="lambda repressor-like DNA-binding domains"/>
    <property type="match status" value="1"/>
</dbReference>
<reference evidence="7" key="1">
    <citation type="submission" date="2022-11" db="EMBL/GenBank/DDBJ databases">
        <title>Draft genome sequence of Hoeflea poritis E7-10 and Hoeflea prorocentri PM5-8, separated from scleractinian coral Porites lutea and marine dinoflagellate.</title>
        <authorList>
            <person name="Zhang G."/>
            <person name="Wei Q."/>
            <person name="Cai L."/>
        </authorList>
    </citation>
    <scope>NUCLEOTIDE SEQUENCE</scope>
    <source>
        <strain evidence="7">PM5-8</strain>
    </source>
</reference>
<dbReference type="InterPro" id="IPR046335">
    <property type="entry name" value="LacI/GalR-like_sensor"/>
</dbReference>
<organism evidence="7 8">
    <name type="scientific">Hoeflea prorocentri</name>
    <dbReference type="NCBI Taxonomy" id="1922333"/>
    <lineage>
        <taxon>Bacteria</taxon>
        <taxon>Pseudomonadati</taxon>
        <taxon>Pseudomonadota</taxon>
        <taxon>Alphaproteobacteria</taxon>
        <taxon>Hyphomicrobiales</taxon>
        <taxon>Rhizobiaceae</taxon>
        <taxon>Hoeflea</taxon>
    </lineage>
</organism>
<evidence type="ECO:0000313" key="8">
    <source>
        <dbReference type="Proteomes" id="UP001151234"/>
    </source>
</evidence>
<keyword evidence="1" id="KW-0678">Repressor</keyword>
<keyword evidence="3 7" id="KW-0238">DNA-binding</keyword>
<dbReference type="PANTHER" id="PTHR30146:SF148">
    <property type="entry name" value="HTH-TYPE TRANSCRIPTIONAL REPRESSOR PURR-RELATED"/>
    <property type="match status" value="1"/>
</dbReference>
<feature type="region of interest" description="Disordered" evidence="5">
    <location>
        <begin position="312"/>
        <end position="336"/>
    </location>
</feature>
<evidence type="ECO:0000256" key="3">
    <source>
        <dbReference type="ARBA" id="ARBA00023125"/>
    </source>
</evidence>
<dbReference type="PROSITE" id="PS50932">
    <property type="entry name" value="HTH_LACI_2"/>
    <property type="match status" value="1"/>
</dbReference>
<protein>
    <submittedName>
        <fullName evidence="7">LacI family DNA-binding transcriptional regulator</fullName>
    </submittedName>
</protein>
<keyword evidence="2" id="KW-0805">Transcription regulation</keyword>
<dbReference type="SUPFAM" id="SSF53822">
    <property type="entry name" value="Periplasmic binding protein-like I"/>
    <property type="match status" value="1"/>
</dbReference>
<dbReference type="RefSeq" id="WP_267988878.1">
    <property type="nucleotide sequence ID" value="NZ_JAPJZI010000001.1"/>
</dbReference>
<dbReference type="InterPro" id="IPR000843">
    <property type="entry name" value="HTH_LacI"/>
</dbReference>
<dbReference type="GO" id="GO:0003700">
    <property type="term" value="F:DNA-binding transcription factor activity"/>
    <property type="evidence" value="ECO:0007669"/>
    <property type="project" value="TreeGrafter"/>
</dbReference>
<dbReference type="SMART" id="SM00354">
    <property type="entry name" value="HTH_LACI"/>
    <property type="match status" value="1"/>
</dbReference>
<sequence length="336" mass="37285">MAKVGIKHLAEELNVDVSTVSRALRNDPRVKPETTRMVQNLAKKLGYRPNSAARALRGGKTGRVAVLLSPPQQRFASPVFLELLATLDGYLRQEKMSLAVFAARDWDEEVEIVRSVVDDRMADAIILGRTRVNDERIRYLLDQNVPFVSFGRSSWPDEHSWVEIDYLEAGQIAVSALSENRPDSLTIVAASEGLRFADNFVRGALDEARGRDLDDIAVRRVEMSESEGERLAKEVLTEASRSAFACIQDSLAFGFYRGAAQQERKIGREIALFGGQNFPGAEHTAPPLSTFSTQDKKVADLLSRVMIRRLGSEGASAPQHHTVSPEPLLRSSHFLE</sequence>
<dbReference type="PANTHER" id="PTHR30146">
    <property type="entry name" value="LACI-RELATED TRANSCRIPTIONAL REPRESSOR"/>
    <property type="match status" value="1"/>
</dbReference>
<keyword evidence="8" id="KW-1185">Reference proteome</keyword>
<dbReference type="Gene3D" id="1.10.260.40">
    <property type="entry name" value="lambda repressor-like DNA-binding domains"/>
    <property type="match status" value="1"/>
</dbReference>
<accession>A0A9X3UEX7</accession>
<proteinExistence type="predicted"/>
<evidence type="ECO:0000256" key="2">
    <source>
        <dbReference type="ARBA" id="ARBA00023015"/>
    </source>
</evidence>
<evidence type="ECO:0000259" key="6">
    <source>
        <dbReference type="PROSITE" id="PS50932"/>
    </source>
</evidence>
<evidence type="ECO:0000256" key="5">
    <source>
        <dbReference type="SAM" id="MobiDB-lite"/>
    </source>
</evidence>
<dbReference type="CDD" id="cd01392">
    <property type="entry name" value="HTH_LacI"/>
    <property type="match status" value="1"/>
</dbReference>
<feature type="domain" description="HTH lacI-type" evidence="6">
    <location>
        <begin position="4"/>
        <end position="58"/>
    </location>
</feature>
<dbReference type="GO" id="GO:0000976">
    <property type="term" value="F:transcription cis-regulatory region binding"/>
    <property type="evidence" value="ECO:0007669"/>
    <property type="project" value="TreeGrafter"/>
</dbReference>
<keyword evidence="4" id="KW-0804">Transcription</keyword>
<dbReference type="Pfam" id="PF00356">
    <property type="entry name" value="LacI"/>
    <property type="match status" value="1"/>
</dbReference>
<dbReference type="Pfam" id="PF13377">
    <property type="entry name" value="Peripla_BP_3"/>
    <property type="match status" value="1"/>
</dbReference>
<evidence type="ECO:0000256" key="4">
    <source>
        <dbReference type="ARBA" id="ARBA00023163"/>
    </source>
</evidence>